<dbReference type="GO" id="GO:0005737">
    <property type="term" value="C:cytoplasm"/>
    <property type="evidence" value="ECO:0007669"/>
    <property type="project" value="UniProtKB-SubCell"/>
</dbReference>
<dbReference type="SUPFAM" id="SSF55347">
    <property type="entry name" value="Glyceraldehyde-3-phosphate dehydrogenase-like, C-terminal domain"/>
    <property type="match status" value="1"/>
</dbReference>
<dbReference type="Proteomes" id="UP000298458">
    <property type="component" value="Unassembled WGS sequence"/>
</dbReference>
<keyword evidence="1 5" id="KW-0055">Arginine biosynthesis</keyword>
<dbReference type="OrthoDB" id="9801289at2"/>
<comment type="function">
    <text evidence="5">Catalyzes the NADPH-dependent reduction of N-acetyl-5-glutamyl phosphate to yield N-acetyl-L-glutamate 5-semialdehyde.</text>
</comment>
<dbReference type="SUPFAM" id="SSF51735">
    <property type="entry name" value="NAD(P)-binding Rossmann-fold domains"/>
    <property type="match status" value="1"/>
</dbReference>
<dbReference type="CDD" id="cd23934">
    <property type="entry name" value="AGPR_1_C"/>
    <property type="match status" value="1"/>
</dbReference>
<dbReference type="PROSITE" id="PS01224">
    <property type="entry name" value="ARGC"/>
    <property type="match status" value="1"/>
</dbReference>
<comment type="similarity">
    <text evidence="5">Belongs to the NAGSA dehydrogenase family. Type 1 subfamily.</text>
</comment>
<dbReference type="InterPro" id="IPR000534">
    <property type="entry name" value="Semialdehyde_DH_NAD-bd"/>
</dbReference>
<comment type="caution">
    <text evidence="8">The sequence shown here is derived from an EMBL/GenBank/DDBJ whole genome shotgun (WGS) entry which is preliminary data.</text>
</comment>
<gene>
    <name evidence="5" type="primary">argC</name>
    <name evidence="8" type="ORF">EHO60_00170</name>
</gene>
<dbReference type="EC" id="1.2.1.38" evidence="5"/>
<dbReference type="InterPro" id="IPR023013">
    <property type="entry name" value="AGPR_AS"/>
</dbReference>
<dbReference type="SMART" id="SM00859">
    <property type="entry name" value="Semialdhyde_dh"/>
    <property type="match status" value="1"/>
</dbReference>
<name>A0A4R9GJF9_9LEPT</name>
<comment type="pathway">
    <text evidence="5">Amino-acid biosynthesis; L-arginine biosynthesis; N(2)-acetyl-L-ornithine from L-glutamate: step 3/4.</text>
</comment>
<comment type="catalytic activity">
    <reaction evidence="5">
        <text>N-acetyl-L-glutamate 5-semialdehyde + phosphate + NADP(+) = N-acetyl-L-glutamyl 5-phosphate + NADPH + H(+)</text>
        <dbReference type="Rhea" id="RHEA:21588"/>
        <dbReference type="ChEBI" id="CHEBI:15378"/>
        <dbReference type="ChEBI" id="CHEBI:29123"/>
        <dbReference type="ChEBI" id="CHEBI:43474"/>
        <dbReference type="ChEBI" id="CHEBI:57783"/>
        <dbReference type="ChEBI" id="CHEBI:57936"/>
        <dbReference type="ChEBI" id="CHEBI:58349"/>
        <dbReference type="EC" id="1.2.1.38"/>
    </reaction>
</comment>
<dbReference type="InterPro" id="IPR058924">
    <property type="entry name" value="AGPR_dimerisation_dom"/>
</dbReference>
<accession>A0A4R9GJF9</accession>
<keyword evidence="3 5" id="KW-0521">NADP</keyword>
<dbReference type="GO" id="GO:0003942">
    <property type="term" value="F:N-acetyl-gamma-glutamyl-phosphate reductase activity"/>
    <property type="evidence" value="ECO:0007669"/>
    <property type="project" value="UniProtKB-UniRule"/>
</dbReference>
<dbReference type="CDD" id="cd17895">
    <property type="entry name" value="AGPR_1_N"/>
    <property type="match status" value="1"/>
</dbReference>
<dbReference type="EMBL" id="RQET01000001">
    <property type="protein sequence ID" value="TGK13810.1"/>
    <property type="molecule type" value="Genomic_DNA"/>
</dbReference>
<evidence type="ECO:0000313" key="8">
    <source>
        <dbReference type="EMBL" id="TGK13810.1"/>
    </source>
</evidence>
<evidence type="ECO:0000256" key="2">
    <source>
        <dbReference type="ARBA" id="ARBA00022605"/>
    </source>
</evidence>
<dbReference type="Gene3D" id="3.30.360.10">
    <property type="entry name" value="Dihydrodipicolinate Reductase, domain 2"/>
    <property type="match status" value="1"/>
</dbReference>
<evidence type="ECO:0000256" key="4">
    <source>
        <dbReference type="ARBA" id="ARBA00023002"/>
    </source>
</evidence>
<dbReference type="AlphaFoldDB" id="A0A4R9GJF9"/>
<dbReference type="GO" id="GO:0006526">
    <property type="term" value="P:L-arginine biosynthetic process"/>
    <property type="evidence" value="ECO:0007669"/>
    <property type="project" value="UniProtKB-UniRule"/>
</dbReference>
<dbReference type="Pfam" id="PF01118">
    <property type="entry name" value="Semialdhyde_dh"/>
    <property type="match status" value="1"/>
</dbReference>
<dbReference type="NCBIfam" id="TIGR01850">
    <property type="entry name" value="argC"/>
    <property type="match status" value="1"/>
</dbReference>
<keyword evidence="4 5" id="KW-0560">Oxidoreductase</keyword>
<dbReference type="HAMAP" id="MF_00150">
    <property type="entry name" value="ArgC_type1"/>
    <property type="match status" value="1"/>
</dbReference>
<dbReference type="InterPro" id="IPR050085">
    <property type="entry name" value="AGPR"/>
</dbReference>
<keyword evidence="2 5" id="KW-0028">Amino-acid biosynthesis</keyword>
<dbReference type="PANTHER" id="PTHR32338:SF10">
    <property type="entry name" value="N-ACETYL-GAMMA-GLUTAMYL-PHOSPHATE REDUCTASE, CHLOROPLASTIC-RELATED"/>
    <property type="match status" value="1"/>
</dbReference>
<dbReference type="RefSeq" id="WP_135766152.1">
    <property type="nucleotide sequence ID" value="NZ_RQET01000001.1"/>
</dbReference>
<protein>
    <recommendedName>
        <fullName evidence="5">N-acetyl-gamma-glutamyl-phosphate reductase</fullName>
        <shortName evidence="5">AGPR</shortName>
        <ecNumber evidence="5">1.2.1.38</ecNumber>
    </recommendedName>
    <alternativeName>
        <fullName evidence="5">N-acetyl-glutamate semialdehyde dehydrogenase</fullName>
        <shortName evidence="5">NAGSA dehydrogenase</shortName>
    </alternativeName>
</protein>
<keyword evidence="5" id="KW-0963">Cytoplasm</keyword>
<evidence type="ECO:0000313" key="9">
    <source>
        <dbReference type="Proteomes" id="UP000298458"/>
    </source>
</evidence>
<dbReference type="InterPro" id="IPR036291">
    <property type="entry name" value="NAD(P)-bd_dom_sf"/>
</dbReference>
<dbReference type="GO" id="GO:0070401">
    <property type="term" value="F:NADP+ binding"/>
    <property type="evidence" value="ECO:0007669"/>
    <property type="project" value="InterPro"/>
</dbReference>
<evidence type="ECO:0000256" key="3">
    <source>
        <dbReference type="ARBA" id="ARBA00022857"/>
    </source>
</evidence>
<keyword evidence="9" id="KW-1185">Reference proteome</keyword>
<dbReference type="Gene3D" id="3.40.50.720">
    <property type="entry name" value="NAD(P)-binding Rossmann-like Domain"/>
    <property type="match status" value="1"/>
</dbReference>
<proteinExistence type="inferred from homology"/>
<dbReference type="UniPathway" id="UPA00068">
    <property type="reaction ID" value="UER00108"/>
</dbReference>
<reference evidence="8" key="1">
    <citation type="journal article" date="2019" name="PLoS Negl. Trop. Dis.">
        <title>Revisiting the worldwide diversity of Leptospira species in the environment.</title>
        <authorList>
            <person name="Vincent A.T."/>
            <person name="Schiettekatte O."/>
            <person name="Bourhy P."/>
            <person name="Veyrier F.J."/>
            <person name="Picardeau M."/>
        </authorList>
    </citation>
    <scope>NUCLEOTIDE SEQUENCE [LARGE SCALE GENOMIC DNA]</scope>
    <source>
        <strain evidence="8">SSW15</strain>
    </source>
</reference>
<feature type="domain" description="Semialdehyde dehydrogenase NAD-binding" evidence="7">
    <location>
        <begin position="3"/>
        <end position="140"/>
    </location>
</feature>
<feature type="active site" evidence="5 6">
    <location>
        <position position="148"/>
    </location>
</feature>
<dbReference type="Pfam" id="PF22698">
    <property type="entry name" value="Semialdhyde_dhC_1"/>
    <property type="match status" value="1"/>
</dbReference>
<evidence type="ECO:0000256" key="1">
    <source>
        <dbReference type="ARBA" id="ARBA00022571"/>
    </source>
</evidence>
<sequence length="339" mass="37436">MSEISIIGAGGFTGKELLGLLSRHPKYKVVHLTSDKLSGKKLSEVFPDLPFPEDLTFQKHEDPVPKGSLVVLAIPNDASLQLAPKFLNAGHKLIDLSGVYRLHDKQAFESTYKLSHTSFELMNRVVFGIPEIFREKIKGADFVSNPGCYSTSVILAVYLLGELRHKIRPRIVADCKSGVSGAGGRVEDGGFSFTGVHENFRAYKILAHQHEPEIQEYAFSGSGLPFPEILFVPHLLPLYRGILSTVYLEMEDSSSTTDLLSVMKKNAKEEPFLRIRETPEEIDLLKIAHTNFLDVSLRKRGTNITIVSALDNLVKGAAGQALQNINLMLGEKETLGLLP</sequence>
<comment type="subcellular location">
    <subcellularLocation>
        <location evidence="5">Cytoplasm</location>
    </subcellularLocation>
</comment>
<dbReference type="GO" id="GO:0051287">
    <property type="term" value="F:NAD binding"/>
    <property type="evidence" value="ECO:0007669"/>
    <property type="project" value="InterPro"/>
</dbReference>
<evidence type="ECO:0000256" key="6">
    <source>
        <dbReference type="PROSITE-ProRule" id="PRU10010"/>
    </source>
</evidence>
<dbReference type="PANTHER" id="PTHR32338">
    <property type="entry name" value="N-ACETYL-GAMMA-GLUTAMYL-PHOSPHATE REDUCTASE, CHLOROPLASTIC-RELATED-RELATED"/>
    <property type="match status" value="1"/>
</dbReference>
<evidence type="ECO:0000256" key="5">
    <source>
        <dbReference type="HAMAP-Rule" id="MF_00150"/>
    </source>
</evidence>
<organism evidence="8 9">
    <name type="scientific">Leptospira fletcheri</name>
    <dbReference type="NCBI Taxonomy" id="2484981"/>
    <lineage>
        <taxon>Bacteria</taxon>
        <taxon>Pseudomonadati</taxon>
        <taxon>Spirochaetota</taxon>
        <taxon>Spirochaetia</taxon>
        <taxon>Leptospirales</taxon>
        <taxon>Leptospiraceae</taxon>
        <taxon>Leptospira</taxon>
    </lineage>
</organism>
<evidence type="ECO:0000259" key="7">
    <source>
        <dbReference type="SMART" id="SM00859"/>
    </source>
</evidence>
<dbReference type="InterPro" id="IPR000706">
    <property type="entry name" value="AGPR_type-1"/>
</dbReference>